<keyword evidence="4" id="KW-1185">Reference proteome</keyword>
<protein>
    <recommendedName>
        <fullName evidence="5">Apple domain-containing protein</fullName>
    </recommendedName>
</protein>
<feature type="region of interest" description="Disordered" evidence="1">
    <location>
        <begin position="95"/>
        <end position="121"/>
    </location>
</feature>
<reference evidence="3 4" key="1">
    <citation type="submission" date="2019-06" db="EMBL/GenBank/DDBJ databases">
        <title>Genome Sequence of the Brown Rot Fungal Pathogen Monilinia fructicola.</title>
        <authorList>
            <person name="De Miccolis Angelini R.M."/>
            <person name="Landi L."/>
            <person name="Abate D."/>
            <person name="Pollastro S."/>
            <person name="Romanazzi G."/>
            <person name="Faretra F."/>
        </authorList>
    </citation>
    <scope>NUCLEOTIDE SEQUENCE [LARGE SCALE GENOMIC DNA]</scope>
    <source>
        <strain evidence="3 4">Mfrc123</strain>
    </source>
</reference>
<dbReference type="AlphaFoldDB" id="A0A5M9JM24"/>
<dbReference type="Proteomes" id="UP000322873">
    <property type="component" value="Unassembled WGS sequence"/>
</dbReference>
<feature type="region of interest" description="Disordered" evidence="1">
    <location>
        <begin position="240"/>
        <end position="268"/>
    </location>
</feature>
<accession>A0A5M9JM24</accession>
<comment type="caution">
    <text evidence="3">The sequence shown here is derived from an EMBL/GenBank/DDBJ whole genome shotgun (WGS) entry which is preliminary data.</text>
</comment>
<evidence type="ECO:0000313" key="3">
    <source>
        <dbReference type="EMBL" id="KAA8569787.1"/>
    </source>
</evidence>
<feature type="transmembrane region" description="Helical" evidence="2">
    <location>
        <begin position="71"/>
        <end position="94"/>
    </location>
</feature>
<dbReference type="OrthoDB" id="3560259at2759"/>
<dbReference type="EMBL" id="VICG01000008">
    <property type="protein sequence ID" value="KAA8569787.1"/>
    <property type="molecule type" value="Genomic_DNA"/>
</dbReference>
<proteinExistence type="predicted"/>
<keyword evidence="2" id="KW-0472">Membrane</keyword>
<dbReference type="VEuPathDB" id="FungiDB:MFRU_004g04690"/>
<keyword evidence="2" id="KW-0812">Transmembrane</keyword>
<gene>
    <name evidence="3" type="ORF">EYC84_001366</name>
</gene>
<evidence type="ECO:0000256" key="2">
    <source>
        <dbReference type="SAM" id="Phobius"/>
    </source>
</evidence>
<evidence type="ECO:0000313" key="4">
    <source>
        <dbReference type="Proteomes" id="UP000322873"/>
    </source>
</evidence>
<sequence length="310" mass="33326">MIDFPIPIPPEAGLEVGRQRPISHQDGLQVDWEAQRKYEAALVQRHIVAELEGNRQFLREYRRIMGLSVSWFWVVVLLMVALVSAGIGGGIAGGMKGKHSKHGKGQSSSEKSNITSPCQDNPYSNNTIISATPGGDVAASDFRLFCNRTFDLDSSIHLMKYAVPETIANMSSCMATCLDYNMGNAVQASSNELNDTCYAVSLSKDKTSGQQWCKLLSATGWGTDEVGADCAVNLTPAITPTSSTRKGTSTTSGTAQKTSDDTQSSSSTLEWVVTQDGVTQTWVTKSQSIVSFYTATWILANDGTATTSVA</sequence>
<feature type="compositionally biased region" description="Low complexity" evidence="1">
    <location>
        <begin position="240"/>
        <end position="254"/>
    </location>
</feature>
<name>A0A5M9JM24_MONFR</name>
<organism evidence="3 4">
    <name type="scientific">Monilinia fructicola</name>
    <name type="common">Brown rot fungus</name>
    <name type="synonym">Ciboria fructicola</name>
    <dbReference type="NCBI Taxonomy" id="38448"/>
    <lineage>
        <taxon>Eukaryota</taxon>
        <taxon>Fungi</taxon>
        <taxon>Dikarya</taxon>
        <taxon>Ascomycota</taxon>
        <taxon>Pezizomycotina</taxon>
        <taxon>Leotiomycetes</taxon>
        <taxon>Helotiales</taxon>
        <taxon>Sclerotiniaceae</taxon>
        <taxon>Monilinia</taxon>
    </lineage>
</organism>
<keyword evidence="2" id="KW-1133">Transmembrane helix</keyword>
<evidence type="ECO:0008006" key="5">
    <source>
        <dbReference type="Google" id="ProtNLM"/>
    </source>
</evidence>
<evidence type="ECO:0000256" key="1">
    <source>
        <dbReference type="SAM" id="MobiDB-lite"/>
    </source>
</evidence>